<accession>D8MBZ2</accession>
<sequence length="88" mass="10021">MKKKPDLANFKDPTSFLEGGAADLAEKGRTPQRQDKVDKPVSQQKIFRLSVEVVNELKLHVARQQAETGVRTTETEIVEKLLRDYLKI</sequence>
<proteinExistence type="predicted"/>
<name>D8MBZ2_9GAMM</name>
<protein>
    <submittedName>
        <fullName evidence="1">Uncharacterized protein</fullName>
    </submittedName>
</protein>
<geneLocation type="plasmid" evidence="1">
    <name>pPAA3</name>
</geneLocation>
<reference evidence="1" key="1">
    <citation type="journal article" date="2010" name="FEMS Microbiol. Lett.">
        <title>New plasmids and putative virulence factors from the draft genome of an Australian clinical isolate of Photorhabdus asymbiotica.</title>
        <authorList>
            <person name="Wilkinson P.A."/>
            <person name="Paszkiewicz K."/>
            <person name="Moorhouse A."/>
            <person name="Szubert J.M."/>
            <person name="Beatson S."/>
            <person name="Gerrard J."/>
            <person name="Waterfield N.R."/>
            <person name="ffrench-Constant R.H."/>
        </authorList>
    </citation>
    <scope>NUCLEOTIDE SEQUENCE</scope>
    <source>
        <strain evidence="1">Kingscliff</strain>
        <plasmid evidence="1">pPAA3</plasmid>
    </source>
</reference>
<gene>
    <name evidence="1" type="ORF">pPAA3_0003</name>
</gene>
<organism evidence="1">
    <name type="scientific">Photorhabdus asymbiotica</name>
    <dbReference type="NCBI Taxonomy" id="291112"/>
    <lineage>
        <taxon>Bacteria</taxon>
        <taxon>Pseudomonadati</taxon>
        <taxon>Pseudomonadota</taxon>
        <taxon>Gammaproteobacteria</taxon>
        <taxon>Enterobacterales</taxon>
        <taxon>Morganellaceae</taxon>
        <taxon>Photorhabdus</taxon>
    </lineage>
</organism>
<evidence type="ECO:0000313" key="1">
    <source>
        <dbReference type="EMBL" id="CBL47394.1"/>
    </source>
</evidence>
<keyword evidence="1" id="KW-0614">Plasmid</keyword>
<dbReference type="AlphaFoldDB" id="D8MBZ2"/>
<dbReference type="EMBL" id="FN691998">
    <property type="protein sequence ID" value="CBL47394.1"/>
    <property type="molecule type" value="Genomic_DNA"/>
</dbReference>